<protein>
    <submittedName>
        <fullName evidence="3">Anhydro-N-acetylmuramic acid kinase</fullName>
        <ecNumber evidence="3">2.7.1.170</ecNumber>
    </submittedName>
</protein>
<keyword evidence="4" id="KW-1185">Reference proteome</keyword>
<dbReference type="Gene3D" id="3.30.420.40">
    <property type="match status" value="2"/>
</dbReference>
<evidence type="ECO:0000313" key="4">
    <source>
        <dbReference type="Proteomes" id="UP001224997"/>
    </source>
</evidence>
<evidence type="ECO:0000256" key="2">
    <source>
        <dbReference type="SAM" id="MobiDB-lite"/>
    </source>
</evidence>
<dbReference type="Pfam" id="PF03702">
    <property type="entry name" value="AnmK"/>
    <property type="match status" value="1"/>
</dbReference>
<dbReference type="EC" id="2.7.1.170" evidence="3"/>
<keyword evidence="1" id="KW-0119">Carbohydrate metabolism</keyword>
<dbReference type="EMBL" id="JAVAMQ010000003">
    <property type="protein sequence ID" value="MDP5306412.1"/>
    <property type="molecule type" value="Genomic_DNA"/>
</dbReference>
<dbReference type="Proteomes" id="UP001224997">
    <property type="component" value="Unassembled WGS sequence"/>
</dbReference>
<gene>
    <name evidence="3" type="ORF">Q5Y72_04830</name>
</gene>
<evidence type="ECO:0000256" key="1">
    <source>
        <dbReference type="ARBA" id="ARBA00023277"/>
    </source>
</evidence>
<dbReference type="InterPro" id="IPR005338">
    <property type="entry name" value="Anhydro_N_Ac-Mur_kinase"/>
</dbReference>
<organism evidence="3 4">
    <name type="scientific">Paracoccus spongiarum</name>
    <dbReference type="NCBI Taxonomy" id="3064387"/>
    <lineage>
        <taxon>Bacteria</taxon>
        <taxon>Pseudomonadati</taxon>
        <taxon>Pseudomonadota</taxon>
        <taxon>Alphaproteobacteria</taxon>
        <taxon>Rhodobacterales</taxon>
        <taxon>Paracoccaceae</taxon>
        <taxon>Paracoccus</taxon>
    </lineage>
</organism>
<dbReference type="RefSeq" id="WP_305962260.1">
    <property type="nucleotide sequence ID" value="NZ_JAVAMQ010000003.1"/>
</dbReference>
<keyword evidence="3" id="KW-0808">Transferase</keyword>
<accession>A0ABT9J9B3</accession>
<dbReference type="InterPro" id="IPR043129">
    <property type="entry name" value="ATPase_NBD"/>
</dbReference>
<sequence>MIRALGMMSGTSLDGVDAAMIETDGRRIAGFGPSRFRAYSDNEAAVLHGALGRWPGAPGVDEVAEISVAGHAALAQDFPEAEVIGYHGQTLAHEPQGRGTHQAGDGAALAGLTARPVVWDFRSEDVRRGGEGAPLVPFFHWACAEWAAGRAALPRAPVAFLNLGGVGNISWVDPSAAAPEMPGACLAFDTGPANAPLNDLMRRRRRQTHDAGGALALAGRADAGIVARFMGNPFFDRPPPKSLDRDQFATLAAEVDGLSDADAAATLVAALAAAVGAGWRWLPTPPAMVLVCGGGRHNAAVMAALRAALPAEVAPVEAIGLDGDMLEAQAFGWLAVRVLRGLPTSGPMTTNAPEPVCGGRISRPRRAAGAPDIFPMRP</sequence>
<name>A0ABT9J9B3_9RHOB</name>
<dbReference type="GO" id="GO:0016301">
    <property type="term" value="F:kinase activity"/>
    <property type="evidence" value="ECO:0007669"/>
    <property type="project" value="UniProtKB-KW"/>
</dbReference>
<dbReference type="PANTHER" id="PTHR30605">
    <property type="entry name" value="ANHYDRO-N-ACETYLMURAMIC ACID KINASE"/>
    <property type="match status" value="1"/>
</dbReference>
<reference evidence="3 4" key="1">
    <citation type="submission" date="2023-08" db="EMBL/GenBank/DDBJ databases">
        <authorList>
            <person name="Park J.-S."/>
        </authorList>
    </citation>
    <scope>NUCLEOTIDE SEQUENCE [LARGE SCALE GENOMIC DNA]</scope>
    <source>
        <strain evidence="3 4">2205BS29-5</strain>
    </source>
</reference>
<proteinExistence type="predicted"/>
<dbReference type="NCBIfam" id="NF007141">
    <property type="entry name" value="PRK09585.1-5"/>
    <property type="match status" value="1"/>
</dbReference>
<comment type="caution">
    <text evidence="3">The sequence shown here is derived from an EMBL/GenBank/DDBJ whole genome shotgun (WGS) entry which is preliminary data.</text>
</comment>
<feature type="region of interest" description="Disordered" evidence="2">
    <location>
        <begin position="349"/>
        <end position="378"/>
    </location>
</feature>
<evidence type="ECO:0000313" key="3">
    <source>
        <dbReference type="EMBL" id="MDP5306412.1"/>
    </source>
</evidence>
<dbReference type="SUPFAM" id="SSF53067">
    <property type="entry name" value="Actin-like ATPase domain"/>
    <property type="match status" value="1"/>
</dbReference>
<dbReference type="PANTHER" id="PTHR30605:SF0">
    <property type="entry name" value="ANHYDRO-N-ACETYLMURAMIC ACID KINASE"/>
    <property type="match status" value="1"/>
</dbReference>
<keyword evidence="3" id="KW-0418">Kinase</keyword>